<evidence type="ECO:0000256" key="3">
    <source>
        <dbReference type="PIRSR" id="PIRSR036958-3"/>
    </source>
</evidence>
<dbReference type="GO" id="GO:0006370">
    <property type="term" value="P:7-methylguanosine mRNA capping"/>
    <property type="evidence" value="ECO:0007669"/>
    <property type="project" value="InterPro"/>
</dbReference>
<dbReference type="SUPFAM" id="SSF52799">
    <property type="entry name" value="(Phosphotyrosine protein) phosphatases II"/>
    <property type="match status" value="1"/>
</dbReference>
<dbReference type="InterPro" id="IPR051029">
    <property type="entry name" value="mRNA_Capping_Enz/RNA_Phosphat"/>
</dbReference>
<feature type="active site" description="Phosphocysteine intermediate" evidence="1">
    <location>
        <position position="219"/>
    </location>
</feature>
<feature type="domain" description="Tyrosine specific protein phosphatases" evidence="5">
    <location>
        <begin position="192"/>
        <end position="264"/>
    </location>
</feature>
<feature type="binding site" evidence="3">
    <location>
        <position position="457"/>
    </location>
    <ligand>
        <name>GTP</name>
        <dbReference type="ChEBI" id="CHEBI:37565"/>
    </ligand>
</feature>
<evidence type="ECO:0000313" key="6">
    <source>
        <dbReference type="EMBL" id="CAD8682720.1"/>
    </source>
</evidence>
<dbReference type="InterPro" id="IPR001339">
    <property type="entry name" value="mRNA_cap_enzyme_adenylation"/>
</dbReference>
<keyword evidence="3" id="KW-0342">GTP-binding</keyword>
<dbReference type="InterPro" id="IPR017074">
    <property type="entry name" value="mRNA_cap_enz_bifunc"/>
</dbReference>
<feature type="binding site" evidence="3">
    <location>
        <begin position="484"/>
        <end position="486"/>
    </location>
    <ligand>
        <name>GTP</name>
        <dbReference type="ChEBI" id="CHEBI:37565"/>
    </ligand>
</feature>
<feature type="region of interest" description="Disordered" evidence="4">
    <location>
        <begin position="319"/>
        <end position="357"/>
    </location>
</feature>
<dbReference type="GO" id="GO:0005524">
    <property type="term" value="F:ATP binding"/>
    <property type="evidence" value="ECO:0007669"/>
    <property type="project" value="InterPro"/>
</dbReference>
<feature type="compositionally biased region" description="Basic and acidic residues" evidence="4">
    <location>
        <begin position="17"/>
        <end position="46"/>
    </location>
</feature>
<dbReference type="Pfam" id="PF01331">
    <property type="entry name" value="mRNA_cap_enzyme"/>
    <property type="match status" value="1"/>
</dbReference>
<feature type="region of interest" description="Disordered" evidence="4">
    <location>
        <begin position="587"/>
        <end position="608"/>
    </location>
</feature>
<dbReference type="CDD" id="cd14502">
    <property type="entry name" value="RNA_5'-triphosphatase"/>
    <property type="match status" value="1"/>
</dbReference>
<feature type="active site" description="N6-GMP-lysine intermediate" evidence="2">
    <location>
        <position position="437"/>
    </location>
</feature>
<dbReference type="InterPro" id="IPR000387">
    <property type="entry name" value="Tyr_Pase_dom"/>
</dbReference>
<evidence type="ECO:0000256" key="4">
    <source>
        <dbReference type="SAM" id="MobiDB-lite"/>
    </source>
</evidence>
<evidence type="ECO:0000256" key="2">
    <source>
        <dbReference type="PIRSR" id="PIRSR036958-2"/>
    </source>
</evidence>
<dbReference type="InterPro" id="IPR016130">
    <property type="entry name" value="Tyr_Pase_AS"/>
</dbReference>
<dbReference type="GO" id="GO:0004484">
    <property type="term" value="F:mRNA guanylyltransferase activity"/>
    <property type="evidence" value="ECO:0007669"/>
    <property type="project" value="InterPro"/>
</dbReference>
<dbReference type="PROSITE" id="PS50056">
    <property type="entry name" value="TYR_PHOSPHATASE_2"/>
    <property type="match status" value="1"/>
</dbReference>
<protein>
    <recommendedName>
        <fullName evidence="5">Tyrosine specific protein phosphatases domain-containing protein</fullName>
    </recommendedName>
</protein>
<feature type="region of interest" description="Disordered" evidence="4">
    <location>
        <begin position="1"/>
        <end position="60"/>
    </location>
</feature>
<dbReference type="PROSITE" id="PS00383">
    <property type="entry name" value="TYR_PHOSPHATASE_1"/>
    <property type="match status" value="1"/>
</dbReference>
<dbReference type="CDD" id="cd07895">
    <property type="entry name" value="Adenylation_mRNA_capping"/>
    <property type="match status" value="1"/>
</dbReference>
<dbReference type="EMBL" id="HBFA01031898">
    <property type="protein sequence ID" value="CAD8682720.1"/>
    <property type="molecule type" value="Transcribed_RNA"/>
</dbReference>
<dbReference type="SUPFAM" id="SSF56091">
    <property type="entry name" value="DNA ligase/mRNA capping enzyme, catalytic domain"/>
    <property type="match status" value="1"/>
</dbReference>
<feature type="compositionally biased region" description="Polar residues" evidence="4">
    <location>
        <begin position="1"/>
        <end position="10"/>
    </location>
</feature>
<feature type="binding site" evidence="3">
    <location>
        <position position="442"/>
    </location>
    <ligand>
        <name>GTP</name>
        <dbReference type="ChEBI" id="CHEBI:37565"/>
    </ligand>
</feature>
<dbReference type="GO" id="GO:0005525">
    <property type="term" value="F:GTP binding"/>
    <property type="evidence" value="ECO:0007669"/>
    <property type="project" value="UniProtKB-KW"/>
</dbReference>
<dbReference type="PANTHER" id="PTHR10367:SF17">
    <property type="entry name" value="MRNA-CAPPING ENZYME"/>
    <property type="match status" value="1"/>
</dbReference>
<dbReference type="PIRSF" id="PIRSF036958">
    <property type="entry name" value="mRNA_capping_HCE"/>
    <property type="match status" value="1"/>
</dbReference>
<proteinExistence type="predicted"/>
<organism evidence="6">
    <name type="scientific">Pyramimonas obovata</name>
    <dbReference type="NCBI Taxonomy" id="1411642"/>
    <lineage>
        <taxon>Eukaryota</taxon>
        <taxon>Viridiplantae</taxon>
        <taxon>Chlorophyta</taxon>
        <taxon>Pyramimonadophyceae</taxon>
        <taxon>Pyramimonadales</taxon>
        <taxon>Pyramimonadaceae</taxon>
        <taxon>Pyramimonas</taxon>
        <taxon>Pyramimonas incertae sedis</taxon>
    </lineage>
</organism>
<keyword evidence="3" id="KW-0547">Nucleotide-binding</keyword>
<accession>A0A7S0RP26</accession>
<evidence type="ECO:0000259" key="5">
    <source>
        <dbReference type="PROSITE" id="PS50056"/>
    </source>
</evidence>
<sequence>MQAANTNSTLKGADLLAQERLERKAKMQKRKEEEAAKEAAAKEAAQRRPPLKKMKASELEDALGQDLEMETIEPQRLPASRPQQRSVDDDAGAGLPHGWLACPAYGRRFDSFIPCKVPLGEKYNSRIPPEKRFTPAIVYKQQEKLNRKIGMVIDLTNTWKYYNLQEWEALNVKHVKIACAGRDGPPEPEAVSEFVFTASKYMNELAHKGEKRTFILVHCTHGHNRTGAMLCHFECRMRYMSVWKALREFANSRPPGVYKENYISSLFKYYHEDRPIEICDAPGTPEWKQERGAEEEAAPAHVAKEGDLFGPDNLEYAATPLKSPVDIPEPDGRPRWGGSRSGASYGMPDADPEEDERYDGAEALEGTISHEDIIGERVPPFQEKELQLAVLSVLLGHEELARRQRSGRLNFPGSQPVSLASSNLQLFESRPYHVTWKADGTRYMLLLVLDGVYLIDRKFEFRRVQMCFPRRDYLDKRHNVTLLDGEMVVDVDATAGTATRRYLAYDLMCVNGASYKSETFERRLDLIEKEVVQPRKKLEAYWNSSPPGTKGRYLFQREPFRVRRKDFWPLAYSRKVLEDVRTPNTPSLYRYGKTSRRAELSHHNNNTA</sequence>
<evidence type="ECO:0000256" key="1">
    <source>
        <dbReference type="PIRSR" id="PIRSR036958-1"/>
    </source>
</evidence>
<dbReference type="InterPro" id="IPR029021">
    <property type="entry name" value="Prot-tyrosine_phosphatase-like"/>
</dbReference>
<reference evidence="6" key="1">
    <citation type="submission" date="2021-01" db="EMBL/GenBank/DDBJ databases">
        <authorList>
            <person name="Corre E."/>
            <person name="Pelletier E."/>
            <person name="Niang G."/>
            <person name="Scheremetjew M."/>
            <person name="Finn R."/>
            <person name="Kale V."/>
            <person name="Holt S."/>
            <person name="Cochrane G."/>
            <person name="Meng A."/>
            <person name="Brown T."/>
            <person name="Cohen L."/>
        </authorList>
    </citation>
    <scope>NUCLEOTIDE SEQUENCE</scope>
    <source>
        <strain evidence="6">CCMP722</strain>
    </source>
</reference>
<dbReference type="Gene3D" id="3.90.190.10">
    <property type="entry name" value="Protein tyrosine phosphatase superfamily"/>
    <property type="match status" value="1"/>
</dbReference>
<dbReference type="Gene3D" id="3.30.470.30">
    <property type="entry name" value="DNA ligase/mRNA capping enzyme"/>
    <property type="match status" value="1"/>
</dbReference>
<dbReference type="PANTHER" id="PTHR10367">
    <property type="entry name" value="MRNA-CAPPING ENZYME"/>
    <property type="match status" value="1"/>
</dbReference>
<dbReference type="Pfam" id="PF00782">
    <property type="entry name" value="DSPc"/>
    <property type="match status" value="1"/>
</dbReference>
<name>A0A7S0RP26_9CHLO</name>
<dbReference type="GO" id="GO:0140818">
    <property type="term" value="F:mRNA 5'-triphosphate monophosphatase activity"/>
    <property type="evidence" value="ECO:0007669"/>
    <property type="project" value="InterPro"/>
</dbReference>
<gene>
    <name evidence="6" type="ORF">POBO1169_LOCUS16054</name>
</gene>
<dbReference type="InterPro" id="IPR000340">
    <property type="entry name" value="Dual-sp_phosphatase_cat-dom"/>
</dbReference>
<dbReference type="AlphaFoldDB" id="A0A7S0RP26"/>